<reference evidence="3" key="1">
    <citation type="submission" date="2025-08" db="UniProtKB">
        <authorList>
            <consortium name="RefSeq"/>
        </authorList>
    </citation>
    <scope>IDENTIFICATION</scope>
    <source>
        <tissue evidence="3">Muscle</tissue>
    </source>
</reference>
<accession>A0ABM1SD93</accession>
<feature type="transmembrane region" description="Helical" evidence="1">
    <location>
        <begin position="41"/>
        <end position="66"/>
    </location>
</feature>
<evidence type="ECO:0000256" key="1">
    <source>
        <dbReference type="SAM" id="Phobius"/>
    </source>
</evidence>
<sequence>MVFSSQDSSKNSDDSEMDATLTEVGRQLGGLLDLLGGSSDLALAGLVMVPLMALLAMGAQSLLPFFGTNLAFRRVYSPTVTYRNKRDLWDRAGKALLYARNLYDIMAELENTFHQYNIEENECKLRAICEAHREGRKSVLGNFGDKIIELIRMEHELEDTEIIPLAKVIFWTYTDAAQYGLNRQADCEVVYSRCPHTAQFFLQTQSEHMDKGHQEM</sequence>
<protein>
    <submittedName>
        <fullName evidence="3">Uncharacterized protein LOC111085762</fullName>
    </submittedName>
</protein>
<name>A0ABM1SD93_LIMPO</name>
<dbReference type="RefSeq" id="XP_022241598.1">
    <property type="nucleotide sequence ID" value="XM_022385890.1"/>
</dbReference>
<proteinExistence type="predicted"/>
<dbReference type="GeneID" id="111085762"/>
<dbReference type="InterPro" id="IPR006631">
    <property type="entry name" value="DM4_12"/>
</dbReference>
<gene>
    <name evidence="3" type="primary">LOC111085762</name>
</gene>
<dbReference type="Pfam" id="PF07841">
    <property type="entry name" value="DM4_12"/>
    <property type="match status" value="1"/>
</dbReference>
<keyword evidence="1" id="KW-0812">Transmembrane</keyword>
<keyword evidence="2" id="KW-1185">Reference proteome</keyword>
<keyword evidence="1" id="KW-1133">Transmembrane helix</keyword>
<evidence type="ECO:0000313" key="2">
    <source>
        <dbReference type="Proteomes" id="UP000694941"/>
    </source>
</evidence>
<organism evidence="2 3">
    <name type="scientific">Limulus polyphemus</name>
    <name type="common">Atlantic horseshoe crab</name>
    <dbReference type="NCBI Taxonomy" id="6850"/>
    <lineage>
        <taxon>Eukaryota</taxon>
        <taxon>Metazoa</taxon>
        <taxon>Ecdysozoa</taxon>
        <taxon>Arthropoda</taxon>
        <taxon>Chelicerata</taxon>
        <taxon>Merostomata</taxon>
        <taxon>Xiphosura</taxon>
        <taxon>Limulidae</taxon>
        <taxon>Limulus</taxon>
    </lineage>
</organism>
<evidence type="ECO:0000313" key="3">
    <source>
        <dbReference type="RefSeq" id="XP_022241598.1"/>
    </source>
</evidence>
<keyword evidence="1" id="KW-0472">Membrane</keyword>
<dbReference type="Proteomes" id="UP000694941">
    <property type="component" value="Unplaced"/>
</dbReference>